<dbReference type="PANTHER" id="PTHR32481:SF0">
    <property type="entry name" value="AMINOPEPTIDASE YPDE-RELATED"/>
    <property type="match status" value="1"/>
</dbReference>
<evidence type="ECO:0000256" key="6">
    <source>
        <dbReference type="PIRNR" id="PIRNR001123"/>
    </source>
</evidence>
<dbReference type="AlphaFoldDB" id="A0A4R3TM51"/>
<dbReference type="EMBL" id="SMBP01000001">
    <property type="protein sequence ID" value="TCU63551.1"/>
    <property type="molecule type" value="Genomic_DNA"/>
</dbReference>
<comment type="caution">
    <text evidence="9">The sequence shown here is derived from an EMBL/GenBank/DDBJ whole genome shotgun (WGS) entry which is preliminary data.</text>
</comment>
<organism evidence="9 10">
    <name type="scientific">Longicatena caecimuris</name>
    <dbReference type="NCBI Taxonomy" id="1796635"/>
    <lineage>
        <taxon>Bacteria</taxon>
        <taxon>Bacillati</taxon>
        <taxon>Bacillota</taxon>
        <taxon>Erysipelotrichia</taxon>
        <taxon>Erysipelotrichales</taxon>
        <taxon>Erysipelotrichaceae</taxon>
        <taxon>Longicatena</taxon>
    </lineage>
</organism>
<comment type="cofactor">
    <cofactor evidence="8">
        <name>a divalent metal cation</name>
        <dbReference type="ChEBI" id="CHEBI:60240"/>
    </cofactor>
    <text evidence="8">Binds 2 divalent metal cations per subunit.</text>
</comment>
<evidence type="ECO:0000256" key="3">
    <source>
        <dbReference type="ARBA" id="ARBA00022670"/>
    </source>
</evidence>
<keyword evidence="3" id="KW-0645">Protease</keyword>
<proteinExistence type="inferred from homology"/>
<feature type="binding site" evidence="8">
    <location>
        <position position="63"/>
    </location>
    <ligand>
        <name>Zn(2+)</name>
        <dbReference type="ChEBI" id="CHEBI:29105"/>
        <label>1</label>
    </ligand>
</feature>
<feature type="binding site" evidence="8">
    <location>
        <position position="311"/>
    </location>
    <ligand>
        <name>Zn(2+)</name>
        <dbReference type="ChEBI" id="CHEBI:29105"/>
        <label>2</label>
    </ligand>
</feature>
<evidence type="ECO:0000256" key="1">
    <source>
        <dbReference type="ARBA" id="ARBA00006272"/>
    </source>
</evidence>
<evidence type="ECO:0000313" key="10">
    <source>
        <dbReference type="Proteomes" id="UP000295773"/>
    </source>
</evidence>
<gene>
    <name evidence="9" type="ORF">EDD61_101204</name>
</gene>
<evidence type="ECO:0000256" key="4">
    <source>
        <dbReference type="ARBA" id="ARBA00022723"/>
    </source>
</evidence>
<dbReference type="GO" id="GO:0006508">
    <property type="term" value="P:proteolysis"/>
    <property type="evidence" value="ECO:0007669"/>
    <property type="project" value="UniProtKB-KW"/>
</dbReference>
<keyword evidence="4 8" id="KW-0479">Metal-binding</keyword>
<dbReference type="SUPFAM" id="SSF101821">
    <property type="entry name" value="Aminopeptidase/glucanase lid domain"/>
    <property type="match status" value="1"/>
</dbReference>
<keyword evidence="10" id="KW-1185">Reference proteome</keyword>
<evidence type="ECO:0000313" key="9">
    <source>
        <dbReference type="EMBL" id="TCU63551.1"/>
    </source>
</evidence>
<dbReference type="PIRSF" id="PIRSF001123">
    <property type="entry name" value="PepA_GA"/>
    <property type="match status" value="1"/>
</dbReference>
<dbReference type="Gene3D" id="3.40.630.10">
    <property type="entry name" value="Zn peptidases"/>
    <property type="match status" value="1"/>
</dbReference>
<accession>A0A4R3TM51</accession>
<evidence type="ECO:0000256" key="2">
    <source>
        <dbReference type="ARBA" id="ARBA00022438"/>
    </source>
</evidence>
<protein>
    <submittedName>
        <fullName evidence="9">Endoglucanase</fullName>
    </submittedName>
</protein>
<dbReference type="GO" id="GO:0004177">
    <property type="term" value="F:aminopeptidase activity"/>
    <property type="evidence" value="ECO:0007669"/>
    <property type="project" value="UniProtKB-UniRule"/>
</dbReference>
<feature type="active site" description="Proton acceptor" evidence="7">
    <location>
        <position position="201"/>
    </location>
</feature>
<comment type="similarity">
    <text evidence="1 6">Belongs to the peptidase M42 family.</text>
</comment>
<dbReference type="PANTHER" id="PTHR32481">
    <property type="entry name" value="AMINOPEPTIDASE"/>
    <property type="match status" value="1"/>
</dbReference>
<evidence type="ECO:0000256" key="7">
    <source>
        <dbReference type="PIRSR" id="PIRSR001123-1"/>
    </source>
</evidence>
<sequence length="343" mass="37448">MMNKTFMKELLTCISVSGKEKAIQQIIYEYMKDVCEDSRMDASKTLISVLNAKAKQKVLLCAHVDEIGFYVNRIYPDGTLGVIKAGGAHPILYLGTHVQIVGKELIHGVVICNKMLETKGTIVSDDLRIDIGCDTKEESEKVVSLGDVICAAVDMQELQKNRFAARAIDDRGGAFIILEAVRKAKKMGASVGMYAATTTGEETTRRGAFHAVKAVKPDCAIIVDVTFASDYQGVQNNEGGDIFLGKGAILCHSSIVNEAMNKRMETLAKQHGIAYQWEVTPGFTSTDGDTIHMSNEGVPICLVSLPLRYMHSSIETADWKDVESCIDLIAAFLCSLDSAFSYL</sequence>
<dbReference type="Proteomes" id="UP000295773">
    <property type="component" value="Unassembled WGS sequence"/>
</dbReference>
<feature type="binding site" evidence="8">
    <location>
        <position position="224"/>
    </location>
    <ligand>
        <name>Zn(2+)</name>
        <dbReference type="ChEBI" id="CHEBI:29105"/>
        <label>1</label>
    </ligand>
</feature>
<feature type="binding site" evidence="8">
    <location>
        <position position="169"/>
    </location>
    <ligand>
        <name>Zn(2+)</name>
        <dbReference type="ChEBI" id="CHEBI:29105"/>
        <label>2</label>
    </ligand>
</feature>
<keyword evidence="2" id="KW-0031">Aminopeptidase</keyword>
<evidence type="ECO:0000256" key="5">
    <source>
        <dbReference type="ARBA" id="ARBA00022801"/>
    </source>
</evidence>
<evidence type="ECO:0000256" key="8">
    <source>
        <dbReference type="PIRSR" id="PIRSR001123-2"/>
    </source>
</evidence>
<dbReference type="InterPro" id="IPR023367">
    <property type="entry name" value="Peptidase_M42_dom2"/>
</dbReference>
<dbReference type="GO" id="GO:0046872">
    <property type="term" value="F:metal ion binding"/>
    <property type="evidence" value="ECO:0007669"/>
    <property type="project" value="UniProtKB-UniRule"/>
</dbReference>
<feature type="binding site" evidence="8">
    <location>
        <position position="202"/>
    </location>
    <ligand>
        <name>Zn(2+)</name>
        <dbReference type="ChEBI" id="CHEBI:29105"/>
        <label>2</label>
    </ligand>
</feature>
<dbReference type="InterPro" id="IPR051464">
    <property type="entry name" value="Peptidase_M42_aminopept"/>
</dbReference>
<name>A0A4R3TM51_9FIRM</name>
<dbReference type="InterPro" id="IPR008007">
    <property type="entry name" value="Peptidase_M42"/>
</dbReference>
<keyword evidence="5" id="KW-0378">Hydrolase</keyword>
<reference evidence="9 10" key="1">
    <citation type="submission" date="2019-03" db="EMBL/GenBank/DDBJ databases">
        <title>Genomic Encyclopedia of Type Strains, Phase IV (KMG-IV): sequencing the most valuable type-strain genomes for metagenomic binning, comparative biology and taxonomic classification.</title>
        <authorList>
            <person name="Goeker M."/>
        </authorList>
    </citation>
    <scope>NUCLEOTIDE SEQUENCE [LARGE SCALE GENOMIC DNA]</scope>
    <source>
        <strain evidence="9 10">DSM 29481</strain>
    </source>
</reference>
<dbReference type="Gene3D" id="2.40.30.40">
    <property type="entry name" value="Peptidase M42, domain 2"/>
    <property type="match status" value="1"/>
</dbReference>
<feature type="binding site" evidence="8">
    <location>
        <position position="169"/>
    </location>
    <ligand>
        <name>Zn(2+)</name>
        <dbReference type="ChEBI" id="CHEBI:29105"/>
        <label>1</label>
    </ligand>
</feature>
<dbReference type="SUPFAM" id="SSF53187">
    <property type="entry name" value="Zn-dependent exopeptidases"/>
    <property type="match status" value="1"/>
</dbReference>
<dbReference type="Pfam" id="PF05343">
    <property type="entry name" value="Peptidase_M42"/>
    <property type="match status" value="1"/>
</dbReference>